<proteinExistence type="predicted"/>
<name>A0ABR0GTL1_9PEZI</name>
<comment type="caution">
    <text evidence="1">The sequence shown here is derived from an EMBL/GenBank/DDBJ whole genome shotgun (WGS) entry which is preliminary data.</text>
</comment>
<keyword evidence="2" id="KW-1185">Reference proteome</keyword>
<dbReference type="GeneID" id="87905041"/>
<sequence>MVIDSQTPKLSTKLLRCQLQTSLCEPHGEQTPLFAAGLGTAAGVLRHVLQKQIISRVGAYLGAYHTL</sequence>
<dbReference type="RefSeq" id="XP_062748073.1">
    <property type="nucleotide sequence ID" value="XM_062885134.1"/>
</dbReference>
<evidence type="ECO:0000313" key="1">
    <source>
        <dbReference type="EMBL" id="KAK4659102.1"/>
    </source>
</evidence>
<accession>A0ABR0GTL1</accession>
<evidence type="ECO:0000313" key="2">
    <source>
        <dbReference type="Proteomes" id="UP001323405"/>
    </source>
</evidence>
<dbReference type="Proteomes" id="UP001323405">
    <property type="component" value="Unassembled WGS sequence"/>
</dbReference>
<protein>
    <submittedName>
        <fullName evidence="1">Uncharacterized protein</fullName>
    </submittedName>
</protein>
<gene>
    <name evidence="1" type="ORF">QC762_107285</name>
</gene>
<organism evidence="1 2">
    <name type="scientific">Podospora pseudocomata</name>
    <dbReference type="NCBI Taxonomy" id="2093779"/>
    <lineage>
        <taxon>Eukaryota</taxon>
        <taxon>Fungi</taxon>
        <taxon>Dikarya</taxon>
        <taxon>Ascomycota</taxon>
        <taxon>Pezizomycotina</taxon>
        <taxon>Sordariomycetes</taxon>
        <taxon>Sordariomycetidae</taxon>
        <taxon>Sordariales</taxon>
        <taxon>Podosporaceae</taxon>
        <taxon>Podospora</taxon>
    </lineage>
</organism>
<dbReference type="EMBL" id="JAFFHA010000001">
    <property type="protein sequence ID" value="KAK4659102.1"/>
    <property type="molecule type" value="Genomic_DNA"/>
</dbReference>
<reference evidence="1 2" key="1">
    <citation type="journal article" date="2023" name="bioRxiv">
        <title>High-quality genome assemblies of four members of thePodospora anserinaspecies complex.</title>
        <authorList>
            <person name="Ament-Velasquez S.L."/>
            <person name="Vogan A.A."/>
            <person name="Wallerman O."/>
            <person name="Hartmann F."/>
            <person name="Gautier V."/>
            <person name="Silar P."/>
            <person name="Giraud T."/>
            <person name="Johannesson H."/>
        </authorList>
    </citation>
    <scope>NUCLEOTIDE SEQUENCE [LARGE SCALE GENOMIC DNA]</scope>
    <source>
        <strain evidence="1 2">CBS 415.72m</strain>
    </source>
</reference>